<dbReference type="SUPFAM" id="SSF52821">
    <property type="entry name" value="Rhodanese/Cell cycle control phosphatase"/>
    <property type="match status" value="1"/>
</dbReference>
<evidence type="ECO:0000256" key="2">
    <source>
        <dbReference type="ARBA" id="ARBA00013064"/>
    </source>
</evidence>
<dbReference type="Pfam" id="PF00581">
    <property type="entry name" value="Rhodanese"/>
    <property type="match status" value="1"/>
</dbReference>
<dbReference type="InterPro" id="IPR036873">
    <property type="entry name" value="Rhodanese-like_dom_sf"/>
</dbReference>
<keyword evidence="4" id="KW-0378">Hydrolase</keyword>
<sequence length="149" mass="17406">MILEKKDLIPVDCRFPYEFRAGKIKNAVNVWNQNLLEKLFPQNRPKVTSAALVFYCEFSEKRAPALAEQLKRSGPFGGINVNYPEIYVLEGGFSTIRTLCPDRCEGVHVSMTDKMFFEERKECHHIINEIKQRRRKCNCVDFTKMRLSE</sequence>
<dbReference type="VEuPathDB" id="AmoebaDB:EIN_039040"/>
<dbReference type="GO" id="GO:0004725">
    <property type="term" value="F:protein tyrosine phosphatase activity"/>
    <property type="evidence" value="ECO:0007669"/>
    <property type="project" value="UniProtKB-EC"/>
</dbReference>
<gene>
    <name evidence="8" type="ORF">EIN_039040</name>
</gene>
<keyword evidence="5" id="KW-0904">Protein phosphatase</keyword>
<dbReference type="GO" id="GO:0010971">
    <property type="term" value="P:positive regulation of G2/M transition of mitotic cell cycle"/>
    <property type="evidence" value="ECO:0007669"/>
    <property type="project" value="TreeGrafter"/>
</dbReference>
<dbReference type="PRINTS" id="PR00716">
    <property type="entry name" value="MPIPHPHTASE"/>
</dbReference>
<organism evidence="8 9">
    <name type="scientific">Entamoeba invadens IP1</name>
    <dbReference type="NCBI Taxonomy" id="370355"/>
    <lineage>
        <taxon>Eukaryota</taxon>
        <taxon>Amoebozoa</taxon>
        <taxon>Evosea</taxon>
        <taxon>Archamoebae</taxon>
        <taxon>Mastigamoebida</taxon>
        <taxon>Entamoebidae</taxon>
        <taxon>Entamoeba</taxon>
    </lineage>
</organism>
<evidence type="ECO:0000256" key="5">
    <source>
        <dbReference type="ARBA" id="ARBA00022912"/>
    </source>
</evidence>
<dbReference type="GO" id="GO:0051301">
    <property type="term" value="P:cell division"/>
    <property type="evidence" value="ECO:0007669"/>
    <property type="project" value="UniProtKB-KW"/>
</dbReference>
<name>L7FPJ5_ENTIV</name>
<dbReference type="EMBL" id="KB206183">
    <property type="protein sequence ID" value="ELP94684.1"/>
    <property type="molecule type" value="Genomic_DNA"/>
</dbReference>
<comment type="similarity">
    <text evidence="1">Belongs to the MPI phosphatase family.</text>
</comment>
<reference evidence="8 9" key="1">
    <citation type="submission" date="2012-10" db="EMBL/GenBank/DDBJ databases">
        <authorList>
            <person name="Zafar N."/>
            <person name="Inman J."/>
            <person name="Hall N."/>
            <person name="Lorenzi H."/>
            <person name="Caler E."/>
        </authorList>
    </citation>
    <scope>NUCLEOTIDE SEQUENCE [LARGE SCALE GENOMIC DNA]</scope>
    <source>
        <strain evidence="8 9">IP1</strain>
    </source>
</reference>
<dbReference type="GO" id="GO:0005634">
    <property type="term" value="C:nucleus"/>
    <property type="evidence" value="ECO:0007669"/>
    <property type="project" value="TreeGrafter"/>
</dbReference>
<dbReference type="InterPro" id="IPR000751">
    <property type="entry name" value="MPI_Phosphatase"/>
</dbReference>
<evidence type="ECO:0000313" key="9">
    <source>
        <dbReference type="Proteomes" id="UP000014680"/>
    </source>
</evidence>
<dbReference type="KEGG" id="eiv:EIN_039040"/>
<feature type="domain" description="Rhodanese" evidence="7">
    <location>
        <begin position="4"/>
        <end position="105"/>
    </location>
</feature>
<dbReference type="SMART" id="SM00450">
    <property type="entry name" value="RHOD"/>
    <property type="match status" value="1"/>
</dbReference>
<proteinExistence type="inferred from homology"/>
<protein>
    <recommendedName>
        <fullName evidence="2">protein-tyrosine-phosphatase</fullName>
        <ecNumber evidence="2">3.1.3.48</ecNumber>
    </recommendedName>
</protein>
<dbReference type="GeneID" id="14893659"/>
<dbReference type="Gene3D" id="3.40.250.10">
    <property type="entry name" value="Rhodanese-like domain"/>
    <property type="match status" value="1"/>
</dbReference>
<dbReference type="PANTHER" id="PTHR10828:SF17">
    <property type="entry name" value="PROTEIN-TYROSINE-PHOSPHATASE"/>
    <property type="match status" value="1"/>
</dbReference>
<keyword evidence="9" id="KW-1185">Reference proteome</keyword>
<accession>L7FPJ5</accession>
<dbReference type="PANTHER" id="PTHR10828">
    <property type="entry name" value="M-PHASE INDUCER PHOSPHATASE DUAL SPECIFICITY PHOSPHATASE CDC25"/>
    <property type="match status" value="1"/>
</dbReference>
<dbReference type="OrthoDB" id="26523at2759"/>
<dbReference type="GO" id="GO:0005737">
    <property type="term" value="C:cytoplasm"/>
    <property type="evidence" value="ECO:0007669"/>
    <property type="project" value="TreeGrafter"/>
</dbReference>
<evidence type="ECO:0000256" key="1">
    <source>
        <dbReference type="ARBA" id="ARBA00011065"/>
    </source>
</evidence>
<dbReference type="Proteomes" id="UP000014680">
    <property type="component" value="Unassembled WGS sequence"/>
</dbReference>
<dbReference type="InterPro" id="IPR001763">
    <property type="entry name" value="Rhodanese-like_dom"/>
</dbReference>
<dbReference type="AlphaFoldDB" id="L7FPJ5"/>
<evidence type="ECO:0000256" key="4">
    <source>
        <dbReference type="ARBA" id="ARBA00022801"/>
    </source>
</evidence>
<keyword evidence="6" id="KW-0131">Cell cycle</keyword>
<evidence type="ECO:0000259" key="7">
    <source>
        <dbReference type="PROSITE" id="PS50206"/>
    </source>
</evidence>
<dbReference type="EC" id="3.1.3.48" evidence="2"/>
<dbReference type="PROSITE" id="PS50206">
    <property type="entry name" value="RHODANESE_3"/>
    <property type="match status" value="1"/>
</dbReference>
<dbReference type="GO" id="GO:0110032">
    <property type="term" value="P:positive regulation of G2/MI transition of meiotic cell cycle"/>
    <property type="evidence" value="ECO:0007669"/>
    <property type="project" value="TreeGrafter"/>
</dbReference>
<evidence type="ECO:0000313" key="8">
    <source>
        <dbReference type="EMBL" id="ELP94684.1"/>
    </source>
</evidence>
<dbReference type="GO" id="GO:0000086">
    <property type="term" value="P:G2/M transition of mitotic cell cycle"/>
    <property type="evidence" value="ECO:0007669"/>
    <property type="project" value="TreeGrafter"/>
</dbReference>
<evidence type="ECO:0000256" key="6">
    <source>
        <dbReference type="ARBA" id="ARBA00023306"/>
    </source>
</evidence>
<evidence type="ECO:0000256" key="3">
    <source>
        <dbReference type="ARBA" id="ARBA00022618"/>
    </source>
</evidence>
<keyword evidence="3" id="KW-0132">Cell division</keyword>
<dbReference type="RefSeq" id="XP_004261455.1">
    <property type="nucleotide sequence ID" value="XM_004261407.1"/>
</dbReference>